<organism evidence="2 3">
    <name type="scientific">Methanobrevibacter olleyae</name>
    <dbReference type="NCBI Taxonomy" id="294671"/>
    <lineage>
        <taxon>Archaea</taxon>
        <taxon>Methanobacteriati</taxon>
        <taxon>Methanobacteriota</taxon>
        <taxon>Methanomada group</taxon>
        <taxon>Methanobacteria</taxon>
        <taxon>Methanobacteriales</taxon>
        <taxon>Methanobacteriaceae</taxon>
        <taxon>Methanobrevibacter</taxon>
    </lineage>
</organism>
<feature type="transmembrane region" description="Helical" evidence="1">
    <location>
        <begin position="6"/>
        <end position="25"/>
    </location>
</feature>
<evidence type="ECO:0000256" key="1">
    <source>
        <dbReference type="SAM" id="Phobius"/>
    </source>
</evidence>
<feature type="transmembrane region" description="Helical" evidence="1">
    <location>
        <begin position="32"/>
        <end position="53"/>
    </location>
</feature>
<keyword evidence="1" id="KW-0472">Membrane</keyword>
<reference evidence="3" key="1">
    <citation type="submission" date="2016-10" db="EMBL/GenBank/DDBJ databases">
        <authorList>
            <person name="Varghese N."/>
        </authorList>
    </citation>
    <scope>NUCLEOTIDE SEQUENCE [LARGE SCALE GENOMIC DNA]</scope>
    <source>
        <strain evidence="3">DSM 16632</strain>
    </source>
</reference>
<dbReference type="AlphaFoldDB" id="A0A1I4JKC3"/>
<evidence type="ECO:0000313" key="3">
    <source>
        <dbReference type="Proteomes" id="UP000183442"/>
    </source>
</evidence>
<evidence type="ECO:0000313" key="2">
    <source>
        <dbReference type="EMBL" id="SFL66657.1"/>
    </source>
</evidence>
<keyword evidence="1" id="KW-1133">Transmembrane helix</keyword>
<accession>A0A1I4JKC3</accession>
<keyword evidence="1" id="KW-0812">Transmembrane</keyword>
<protein>
    <recommendedName>
        <fullName evidence="4">Acyltransferase</fullName>
    </recommendedName>
</protein>
<evidence type="ECO:0008006" key="4">
    <source>
        <dbReference type="Google" id="ProtNLM"/>
    </source>
</evidence>
<proteinExistence type="predicted"/>
<sequence length="66" mass="7998">MLIDKYTFGIYLIHWYLLAFLLKLFNINSTSIIWRLFSPVLVLLMPMIIIWIIRKIPLIKNIVPYF</sequence>
<dbReference type="EMBL" id="FOTL01000026">
    <property type="protein sequence ID" value="SFL66657.1"/>
    <property type="molecule type" value="Genomic_DNA"/>
</dbReference>
<dbReference type="Proteomes" id="UP000183442">
    <property type="component" value="Unassembled WGS sequence"/>
</dbReference>
<name>A0A1I4JKC3_METOL</name>
<gene>
    <name evidence="2" type="ORF">SAMN02910297_01457</name>
</gene>